<protein>
    <submittedName>
        <fullName evidence="5">Ankyrin repeat domain-containing protein</fullName>
    </submittedName>
</protein>
<reference evidence="5 6" key="1">
    <citation type="submission" date="2018-09" db="EMBL/GenBank/DDBJ databases">
        <title>Phylogeny of the Shewanellaceae, and recommendation for two new genera, Pseudoshewanella and Parashewanella.</title>
        <authorList>
            <person name="Wang G."/>
        </authorList>
    </citation>
    <scope>NUCLEOTIDE SEQUENCE [LARGE SCALE GENOMIC DNA]</scope>
    <source>
        <strain evidence="5 6">KCTC 22492</strain>
    </source>
</reference>
<proteinExistence type="predicted"/>
<dbReference type="EMBL" id="QYYH01000122">
    <property type="protein sequence ID" value="RJY07404.1"/>
    <property type="molecule type" value="Genomic_DNA"/>
</dbReference>
<feature type="repeat" description="ANK" evidence="3">
    <location>
        <begin position="246"/>
        <end position="278"/>
    </location>
</feature>
<gene>
    <name evidence="5" type="ORF">D5R81_15895</name>
</gene>
<dbReference type="RefSeq" id="WP_121854609.1">
    <property type="nucleotide sequence ID" value="NZ_CP037952.1"/>
</dbReference>
<dbReference type="AlphaFoldDB" id="A0A3A6U2V9"/>
<dbReference type="PROSITE" id="PS50088">
    <property type="entry name" value="ANK_REPEAT"/>
    <property type="match status" value="1"/>
</dbReference>
<dbReference type="SMART" id="SM00248">
    <property type="entry name" value="ANK"/>
    <property type="match status" value="5"/>
</dbReference>
<accession>A0A3A6U2V9</accession>
<evidence type="ECO:0000313" key="5">
    <source>
        <dbReference type="EMBL" id="RJY07404.1"/>
    </source>
</evidence>
<keyword evidence="2 3" id="KW-0040">ANK repeat</keyword>
<evidence type="ECO:0000256" key="3">
    <source>
        <dbReference type="PROSITE-ProRule" id="PRU00023"/>
    </source>
</evidence>
<evidence type="ECO:0000256" key="1">
    <source>
        <dbReference type="ARBA" id="ARBA00022737"/>
    </source>
</evidence>
<sequence length="620" mass="68260">MAATIPSNPLGVPNNAHGSDYSVISSSSSDGLEISEIPFTARILSAKEKERHKYFHEVSRGSHKEYLPKLKLPTYAVQVDIPISPSNESGFYSSSPNSPLSGEVSLQYQESTATILASTVRPSGLASLSIGATLEREDSLSFPRQGYETASEVSESENYVDMQMADKGFYTALVKELDIEKAARILSEGNLTLSKKAVSKYIFNKYPEDFLYSAVKTKNSQLVWAILTIDKKNGYPFREYLNIKIGNCTPLLLACQNKDPETAKLIVKAGADLNITGTEVNLSAIEYCSLNNEIELVAGLLSYGAALSPAYLTSTVMIDEAIRQNVPDAIYLFVKAGVPYPVKIGGLPIFEYAMIHDPFLVEELARKGEKCTNDEKGMQVIRKAYEENNLRLMTALIISGVPYKQLFEDKTPLEYACASGCDKLVAAMHDKGELISHINPEGQSYVRIAIENCHLDVLKLLVERCGVTENTNYGLFAQDPSGDTALHVGLEVGDEKMVSYLINLAPHLACQLRNGNGQTPMQILEQKNHDFHVLFATIKTLTSLFLSKEAAILSNYLIGQNFVAKPTEELDFMIESLRQESNTKKVDLKQPKSDCRAKAQQQVLQSSKPTPLSTHLGSLV</sequence>
<dbReference type="PROSITE" id="PS50297">
    <property type="entry name" value="ANK_REP_REGION"/>
    <property type="match status" value="1"/>
</dbReference>
<dbReference type="PANTHER" id="PTHR24198">
    <property type="entry name" value="ANKYRIN REPEAT AND PROTEIN KINASE DOMAIN-CONTAINING PROTEIN"/>
    <property type="match status" value="1"/>
</dbReference>
<dbReference type="InterPro" id="IPR036770">
    <property type="entry name" value="Ankyrin_rpt-contain_sf"/>
</dbReference>
<evidence type="ECO:0000256" key="2">
    <source>
        <dbReference type="ARBA" id="ARBA00023043"/>
    </source>
</evidence>
<organism evidence="5 6">
    <name type="scientific">Parashewanella spongiae</name>
    <dbReference type="NCBI Taxonomy" id="342950"/>
    <lineage>
        <taxon>Bacteria</taxon>
        <taxon>Pseudomonadati</taxon>
        <taxon>Pseudomonadota</taxon>
        <taxon>Gammaproteobacteria</taxon>
        <taxon>Alteromonadales</taxon>
        <taxon>Shewanellaceae</taxon>
        <taxon>Parashewanella</taxon>
    </lineage>
</organism>
<name>A0A3A6U2V9_9GAMM</name>
<feature type="compositionally biased region" description="Polar residues" evidence="4">
    <location>
        <begin position="599"/>
        <end position="620"/>
    </location>
</feature>
<dbReference type="InterPro" id="IPR002110">
    <property type="entry name" value="Ankyrin_rpt"/>
</dbReference>
<dbReference type="Gene3D" id="1.25.40.20">
    <property type="entry name" value="Ankyrin repeat-containing domain"/>
    <property type="match status" value="1"/>
</dbReference>
<keyword evidence="1" id="KW-0677">Repeat</keyword>
<evidence type="ECO:0000313" key="6">
    <source>
        <dbReference type="Proteomes" id="UP000273022"/>
    </source>
</evidence>
<dbReference type="SUPFAM" id="SSF48403">
    <property type="entry name" value="Ankyrin repeat"/>
    <property type="match status" value="1"/>
</dbReference>
<dbReference type="Pfam" id="PF00023">
    <property type="entry name" value="Ank"/>
    <property type="match status" value="1"/>
</dbReference>
<dbReference type="OrthoDB" id="7543342at2"/>
<dbReference type="PANTHER" id="PTHR24198:SF194">
    <property type="entry name" value="INVERSIN-A"/>
    <property type="match status" value="1"/>
</dbReference>
<evidence type="ECO:0000256" key="4">
    <source>
        <dbReference type="SAM" id="MobiDB-lite"/>
    </source>
</evidence>
<keyword evidence="6" id="KW-1185">Reference proteome</keyword>
<dbReference type="Proteomes" id="UP000273022">
    <property type="component" value="Unassembled WGS sequence"/>
</dbReference>
<feature type="region of interest" description="Disordered" evidence="4">
    <location>
        <begin position="597"/>
        <end position="620"/>
    </location>
</feature>
<comment type="caution">
    <text evidence="5">The sequence shown here is derived from an EMBL/GenBank/DDBJ whole genome shotgun (WGS) entry which is preliminary data.</text>
</comment>